<dbReference type="eggNOG" id="ENOG5031HQB">
    <property type="taxonomic scope" value="Bacteria"/>
</dbReference>
<evidence type="ECO:0000313" key="2">
    <source>
        <dbReference type="Proteomes" id="UP000001702"/>
    </source>
</evidence>
<sequence length="133" mass="15353">MKNTEKFCLALAQILICSTFTGPTRDNDINHSNNLTVTNMELSKFEVRTGLWPHMHFTDIEYDQRGSSYEIYATDVTHQTKSKLFICRTVDEQQARLLAEQFRIWLPKINSKKRKAAAKKSPTGYNRIACHKG</sequence>
<dbReference type="AlphaFoldDB" id="D4GER0"/>
<accession>D4GER0</accession>
<keyword evidence="2" id="KW-1185">Reference proteome</keyword>
<dbReference type="EMBL" id="CP001875">
    <property type="protein sequence ID" value="ADD79166.1"/>
    <property type="molecule type" value="Genomic_DNA"/>
</dbReference>
<reference evidence="1 2" key="1">
    <citation type="journal article" date="2010" name="J. Bacteriol.">
        <title>Genome sequence of Pantoea ananatis LMG20103, the causative agent of Eucalyptus blight and dieback.</title>
        <authorList>
            <person name="De Maayer P."/>
            <person name="Chan W.Y."/>
            <person name="Venter S.N."/>
            <person name="Toth I.K."/>
            <person name="Birch P.R."/>
            <person name="Joubert F."/>
            <person name="Coutinho T.A."/>
        </authorList>
    </citation>
    <scope>NUCLEOTIDE SEQUENCE [LARGE SCALE GENOMIC DNA]</scope>
    <source>
        <strain evidence="1 2">LMG 20103</strain>
    </source>
</reference>
<dbReference type="Proteomes" id="UP000001702">
    <property type="component" value="Chromosome"/>
</dbReference>
<gene>
    <name evidence="1" type="ordered locus">PANA_3999</name>
</gene>
<dbReference type="HOGENOM" id="CLU_1904692_0_0_6"/>
<organism evidence="1 2">
    <name type="scientific">Pantoea ananatis (strain LMG 20103)</name>
    <dbReference type="NCBI Taxonomy" id="706191"/>
    <lineage>
        <taxon>Bacteria</taxon>
        <taxon>Pseudomonadati</taxon>
        <taxon>Pseudomonadota</taxon>
        <taxon>Gammaproteobacteria</taxon>
        <taxon>Enterobacterales</taxon>
        <taxon>Erwiniaceae</taxon>
        <taxon>Pantoea</taxon>
    </lineage>
</organism>
<proteinExistence type="predicted"/>
<dbReference type="KEGG" id="pam:PANA_3999"/>
<protein>
    <submittedName>
        <fullName evidence="1">Uncharacterized protein</fullName>
    </submittedName>
</protein>
<evidence type="ECO:0000313" key="1">
    <source>
        <dbReference type="EMBL" id="ADD79166.1"/>
    </source>
</evidence>
<dbReference type="RefSeq" id="WP_013027832.1">
    <property type="nucleotide sequence ID" value="NC_013956.2"/>
</dbReference>
<name>D4GER0_PANAM</name>